<feature type="signal peptide" evidence="2">
    <location>
        <begin position="1"/>
        <end position="25"/>
    </location>
</feature>
<gene>
    <name evidence="3" type="ORF">H9811_05075</name>
</gene>
<reference evidence="3" key="2">
    <citation type="submission" date="2021-04" db="EMBL/GenBank/DDBJ databases">
        <authorList>
            <person name="Gilroy R."/>
        </authorList>
    </citation>
    <scope>NUCLEOTIDE SEQUENCE</scope>
    <source>
        <strain evidence="3">ChiSxjej1B13-11774</strain>
    </source>
</reference>
<accession>A0A9D2JAS9</accession>
<evidence type="ECO:0008006" key="5">
    <source>
        <dbReference type="Google" id="ProtNLM"/>
    </source>
</evidence>
<protein>
    <recommendedName>
        <fullName evidence="5">Tannase</fullName>
    </recommendedName>
</protein>
<proteinExistence type="predicted"/>
<evidence type="ECO:0000313" key="3">
    <source>
        <dbReference type="EMBL" id="HIZ41919.1"/>
    </source>
</evidence>
<name>A0A9D2JAS9_9FIRM</name>
<feature type="region of interest" description="Disordered" evidence="1">
    <location>
        <begin position="641"/>
        <end position="661"/>
    </location>
</feature>
<dbReference type="AlphaFoldDB" id="A0A9D2JAS9"/>
<evidence type="ECO:0000313" key="4">
    <source>
        <dbReference type="Proteomes" id="UP000824048"/>
    </source>
</evidence>
<comment type="caution">
    <text evidence="3">The sequence shown here is derived from an EMBL/GenBank/DDBJ whole genome shotgun (WGS) entry which is preliminary data.</text>
</comment>
<dbReference type="Gene3D" id="3.40.50.1820">
    <property type="entry name" value="alpha/beta hydrolase"/>
    <property type="match status" value="3"/>
</dbReference>
<dbReference type="SUPFAM" id="SSF53474">
    <property type="entry name" value="alpha/beta-Hydrolases"/>
    <property type="match status" value="1"/>
</dbReference>
<dbReference type="Proteomes" id="UP000824048">
    <property type="component" value="Unassembled WGS sequence"/>
</dbReference>
<keyword evidence="2" id="KW-0732">Signal</keyword>
<sequence length="746" mass="78161">MLHKKVPTLLLAGSMLLSLGGCGQSADSTPQSETTVTTGDAAAVADPEQKTYIEETLNLANNAAQAWTYSAEADAWVLSEVSAVAYPELPDQQGVSVCVPGAYVTGIDTDGDGTADVTADSAGTDVVNGGLVIDYDAEITSTNGQTYTAATAPVILNTGAAGYGSQQNSPAATIYAADGYINVFCGNRGKQDTATDETGAAYYTGDAPSCLADQKAAARFIQYNILLGNLPGDGNRLISTGGSGGGAHAVMFATTSNSPDFYDYQIEAGAVGVYAAADGGYVTTAEVNGTEQEISDGAWGCIAYSPITSLTEADMALAFEYTLDGNYDFSTDFQAQLARYLSEEYREYINGQNLTVAESDVGFDLDGDGSLTGTVALTIEYDPDAYPETNGYYGSYLDLYLAEFTQNLQWYLDNLAYGTDWTWFDADGNALSDEAVAAMTSEEKAQAFLEGRYAKGASASSMGGMRGGMGQKPEGELPEGTAPEGKFAGELPEKGEGAAGGPGGRDMIVGTPDAGTTQAAGSTVDSNNYATYEEMLAAYQAEIAEIEAGDEYGNNLVELYNPLNYIGNAENDSPVWVRVMCGAAEGDISMFNSLNLQIAMLNAGIDAELEWQWDGGHVPSEVLGSSFSLYVDEMVGEHGGGTAVTKPAAEPQTTNGTATEATGTDLSAWVSLENGMVNFSLADAAAYRTAGASKAMPGFDSIDYGQEDYVFGDETRDARHWDRYLLNVLETYADTLAPLFNSGAAS</sequence>
<feature type="chain" id="PRO_5039016953" description="Tannase" evidence="2">
    <location>
        <begin position="26"/>
        <end position="746"/>
    </location>
</feature>
<reference evidence="3" key="1">
    <citation type="journal article" date="2021" name="PeerJ">
        <title>Extensive microbial diversity within the chicken gut microbiome revealed by metagenomics and culture.</title>
        <authorList>
            <person name="Gilroy R."/>
            <person name="Ravi A."/>
            <person name="Getino M."/>
            <person name="Pursley I."/>
            <person name="Horton D.L."/>
            <person name="Alikhan N.F."/>
            <person name="Baker D."/>
            <person name="Gharbi K."/>
            <person name="Hall N."/>
            <person name="Watson M."/>
            <person name="Adriaenssens E.M."/>
            <person name="Foster-Nyarko E."/>
            <person name="Jarju S."/>
            <person name="Secka A."/>
            <person name="Antonio M."/>
            <person name="Oren A."/>
            <person name="Chaudhuri R.R."/>
            <person name="La Ragione R."/>
            <person name="Hildebrand F."/>
            <person name="Pallen M.J."/>
        </authorList>
    </citation>
    <scope>NUCLEOTIDE SEQUENCE</scope>
    <source>
        <strain evidence="3">ChiSxjej1B13-11774</strain>
    </source>
</reference>
<dbReference type="InterPro" id="IPR029058">
    <property type="entry name" value="AB_hydrolase_fold"/>
</dbReference>
<dbReference type="PROSITE" id="PS51257">
    <property type="entry name" value="PROKAR_LIPOPROTEIN"/>
    <property type="match status" value="1"/>
</dbReference>
<evidence type="ECO:0000256" key="2">
    <source>
        <dbReference type="SAM" id="SignalP"/>
    </source>
</evidence>
<feature type="region of interest" description="Disordered" evidence="1">
    <location>
        <begin position="460"/>
        <end position="504"/>
    </location>
</feature>
<dbReference type="EMBL" id="DXBP01000032">
    <property type="protein sequence ID" value="HIZ41919.1"/>
    <property type="molecule type" value="Genomic_DNA"/>
</dbReference>
<evidence type="ECO:0000256" key="1">
    <source>
        <dbReference type="SAM" id="MobiDB-lite"/>
    </source>
</evidence>
<organism evidence="3 4">
    <name type="scientific">Candidatus Gemmiger excrementigallinarum</name>
    <dbReference type="NCBI Taxonomy" id="2838609"/>
    <lineage>
        <taxon>Bacteria</taxon>
        <taxon>Bacillati</taxon>
        <taxon>Bacillota</taxon>
        <taxon>Clostridia</taxon>
        <taxon>Eubacteriales</taxon>
        <taxon>Gemmiger</taxon>
    </lineage>
</organism>